<accession>A0A0E9QXX1</accession>
<reference evidence="1" key="2">
    <citation type="journal article" date="2015" name="Fish Shellfish Immunol.">
        <title>Early steps in the European eel (Anguilla anguilla)-Vibrio vulnificus interaction in the gills: Role of the RtxA13 toxin.</title>
        <authorList>
            <person name="Callol A."/>
            <person name="Pajuelo D."/>
            <person name="Ebbesson L."/>
            <person name="Teles M."/>
            <person name="MacKenzie S."/>
            <person name="Amaro C."/>
        </authorList>
    </citation>
    <scope>NUCLEOTIDE SEQUENCE</scope>
</reference>
<proteinExistence type="predicted"/>
<name>A0A0E9QXX1_ANGAN</name>
<dbReference type="EMBL" id="GBXM01063183">
    <property type="protein sequence ID" value="JAH45394.1"/>
    <property type="molecule type" value="Transcribed_RNA"/>
</dbReference>
<evidence type="ECO:0000313" key="1">
    <source>
        <dbReference type="EMBL" id="JAH21766.1"/>
    </source>
</evidence>
<protein>
    <submittedName>
        <fullName evidence="1">Uncharacterized protein</fullName>
    </submittedName>
</protein>
<dbReference type="AlphaFoldDB" id="A0A0E9QXX1"/>
<dbReference type="EMBL" id="GBXM01086811">
    <property type="protein sequence ID" value="JAH21766.1"/>
    <property type="molecule type" value="Transcribed_RNA"/>
</dbReference>
<organism evidence="1">
    <name type="scientific">Anguilla anguilla</name>
    <name type="common">European freshwater eel</name>
    <name type="synonym">Muraena anguilla</name>
    <dbReference type="NCBI Taxonomy" id="7936"/>
    <lineage>
        <taxon>Eukaryota</taxon>
        <taxon>Metazoa</taxon>
        <taxon>Chordata</taxon>
        <taxon>Craniata</taxon>
        <taxon>Vertebrata</taxon>
        <taxon>Euteleostomi</taxon>
        <taxon>Actinopterygii</taxon>
        <taxon>Neopterygii</taxon>
        <taxon>Teleostei</taxon>
        <taxon>Anguilliformes</taxon>
        <taxon>Anguillidae</taxon>
        <taxon>Anguilla</taxon>
    </lineage>
</organism>
<sequence>MIQNQIPTMSVPAAALSAKEEGCHSTRHFLPHNLLAAPLFDWSPAIC</sequence>
<reference evidence="1" key="1">
    <citation type="submission" date="2014-11" db="EMBL/GenBank/DDBJ databases">
        <authorList>
            <person name="Amaro Gonzalez C."/>
        </authorList>
    </citation>
    <scope>NUCLEOTIDE SEQUENCE</scope>
</reference>